<accession>A0A0F9VCH4</accession>
<dbReference type="Gene3D" id="2.40.10.270">
    <property type="entry name" value="Bacteriophage SPP1 head-tail adaptor protein"/>
    <property type="match status" value="1"/>
</dbReference>
<organism evidence="1">
    <name type="scientific">marine sediment metagenome</name>
    <dbReference type="NCBI Taxonomy" id="412755"/>
    <lineage>
        <taxon>unclassified sequences</taxon>
        <taxon>metagenomes</taxon>
        <taxon>ecological metagenomes</taxon>
    </lineage>
</organism>
<reference evidence="1" key="1">
    <citation type="journal article" date="2015" name="Nature">
        <title>Complex archaea that bridge the gap between prokaryotes and eukaryotes.</title>
        <authorList>
            <person name="Spang A."/>
            <person name="Saw J.H."/>
            <person name="Jorgensen S.L."/>
            <person name="Zaremba-Niedzwiedzka K."/>
            <person name="Martijn J."/>
            <person name="Lind A.E."/>
            <person name="van Eijk R."/>
            <person name="Schleper C."/>
            <person name="Guy L."/>
            <person name="Ettema T.J."/>
        </authorList>
    </citation>
    <scope>NUCLEOTIDE SEQUENCE</scope>
</reference>
<dbReference type="InterPro" id="IPR038666">
    <property type="entry name" value="SSP1_head-tail_sf"/>
</dbReference>
<proteinExistence type="predicted"/>
<name>A0A0F9VCH4_9ZZZZ</name>
<dbReference type="NCBIfam" id="TIGR01563">
    <property type="entry name" value="gp16_SPP1"/>
    <property type="match status" value="1"/>
</dbReference>
<dbReference type="AlphaFoldDB" id="A0A0F9VCH4"/>
<sequence length="113" mass="12666">MNISAGVLRHRITIQRPDYERDPETTDMNIVWSTVWDKVPAAIEPLSAKEFVASQAVQSEVSARITIRYREGVTASMRILHNDRIYNIEGVLPDPDSGRAWLTLPCSEGVNDG</sequence>
<dbReference type="InterPro" id="IPR008767">
    <property type="entry name" value="Phage_SPP1_head-tail_adaptor"/>
</dbReference>
<dbReference type="EMBL" id="LAZR01000057">
    <property type="protein sequence ID" value="KKN97457.1"/>
    <property type="molecule type" value="Genomic_DNA"/>
</dbReference>
<comment type="caution">
    <text evidence="1">The sequence shown here is derived from an EMBL/GenBank/DDBJ whole genome shotgun (WGS) entry which is preliminary data.</text>
</comment>
<evidence type="ECO:0000313" key="1">
    <source>
        <dbReference type="EMBL" id="KKN97457.1"/>
    </source>
</evidence>
<protein>
    <recommendedName>
        <fullName evidence="2">Phage head-tail adaptor</fullName>
    </recommendedName>
</protein>
<dbReference type="Pfam" id="PF05521">
    <property type="entry name" value="Phage_HCP"/>
    <property type="match status" value="1"/>
</dbReference>
<gene>
    <name evidence="1" type="ORF">LCGC14_0155760</name>
</gene>
<evidence type="ECO:0008006" key="2">
    <source>
        <dbReference type="Google" id="ProtNLM"/>
    </source>
</evidence>